<evidence type="ECO:0000313" key="3">
    <source>
        <dbReference type="Proteomes" id="UP000324222"/>
    </source>
</evidence>
<evidence type="ECO:0000313" key="2">
    <source>
        <dbReference type="EMBL" id="MPC91416.1"/>
    </source>
</evidence>
<keyword evidence="3" id="KW-1185">Reference proteome</keyword>
<evidence type="ECO:0000256" key="1">
    <source>
        <dbReference type="SAM" id="MobiDB-lite"/>
    </source>
</evidence>
<proteinExistence type="predicted"/>
<protein>
    <submittedName>
        <fullName evidence="2">Uncharacterized protein</fullName>
    </submittedName>
</protein>
<reference evidence="2 3" key="1">
    <citation type="submission" date="2019-05" db="EMBL/GenBank/DDBJ databases">
        <title>Another draft genome of Portunus trituberculatus and its Hox gene families provides insights of decapod evolution.</title>
        <authorList>
            <person name="Jeong J.-H."/>
            <person name="Song I."/>
            <person name="Kim S."/>
            <person name="Choi T."/>
            <person name="Kim D."/>
            <person name="Ryu S."/>
            <person name="Kim W."/>
        </authorList>
    </citation>
    <scope>NUCLEOTIDE SEQUENCE [LARGE SCALE GENOMIC DNA]</scope>
    <source>
        <tissue evidence="2">Muscle</tissue>
    </source>
</reference>
<comment type="caution">
    <text evidence="2">The sequence shown here is derived from an EMBL/GenBank/DDBJ whole genome shotgun (WGS) entry which is preliminary data.</text>
</comment>
<feature type="compositionally biased region" description="Basic and acidic residues" evidence="1">
    <location>
        <begin position="1"/>
        <end position="10"/>
    </location>
</feature>
<sequence>MPREARRDGSGKGGNYRGDSVWERRTNSKHTKSLRTLNCGARFTNLLCMCHNLQAEESLKYQTGNLLWQASHCLRKEDIVEAQVRPLGKQVSGQGMGMETGLVASGQTLERIIGYWHVFFFPFLSKLHKQMHFKVLYIAF</sequence>
<dbReference type="Proteomes" id="UP000324222">
    <property type="component" value="Unassembled WGS sequence"/>
</dbReference>
<dbReference type="EMBL" id="VSRR010087693">
    <property type="protein sequence ID" value="MPC91416.1"/>
    <property type="molecule type" value="Genomic_DNA"/>
</dbReference>
<feature type="region of interest" description="Disordered" evidence="1">
    <location>
        <begin position="1"/>
        <end position="24"/>
    </location>
</feature>
<dbReference type="AlphaFoldDB" id="A0A5B7JBI2"/>
<name>A0A5B7JBI2_PORTR</name>
<gene>
    <name evidence="2" type="ORF">E2C01_086451</name>
</gene>
<accession>A0A5B7JBI2</accession>
<organism evidence="2 3">
    <name type="scientific">Portunus trituberculatus</name>
    <name type="common">Swimming crab</name>
    <name type="synonym">Neptunus trituberculatus</name>
    <dbReference type="NCBI Taxonomy" id="210409"/>
    <lineage>
        <taxon>Eukaryota</taxon>
        <taxon>Metazoa</taxon>
        <taxon>Ecdysozoa</taxon>
        <taxon>Arthropoda</taxon>
        <taxon>Crustacea</taxon>
        <taxon>Multicrustacea</taxon>
        <taxon>Malacostraca</taxon>
        <taxon>Eumalacostraca</taxon>
        <taxon>Eucarida</taxon>
        <taxon>Decapoda</taxon>
        <taxon>Pleocyemata</taxon>
        <taxon>Brachyura</taxon>
        <taxon>Eubrachyura</taxon>
        <taxon>Portunoidea</taxon>
        <taxon>Portunidae</taxon>
        <taxon>Portuninae</taxon>
        <taxon>Portunus</taxon>
    </lineage>
</organism>